<dbReference type="Gene3D" id="2.60.40.10">
    <property type="entry name" value="Immunoglobulins"/>
    <property type="match status" value="2"/>
</dbReference>
<evidence type="ECO:0000259" key="12">
    <source>
        <dbReference type="PROSITE" id="PS50835"/>
    </source>
</evidence>
<feature type="domain" description="Ig-like" evidence="12">
    <location>
        <begin position="1049"/>
        <end position="1149"/>
    </location>
</feature>
<dbReference type="PANTHER" id="PTHR47091:SF1">
    <property type="entry name" value="ALPHA-PROTEIN KINASE 3"/>
    <property type="match status" value="1"/>
</dbReference>
<evidence type="ECO:0000313" key="14">
    <source>
        <dbReference type="EMBL" id="KAJ8391573.1"/>
    </source>
</evidence>
<dbReference type="GO" id="GO:0055013">
    <property type="term" value="P:cardiac muscle cell development"/>
    <property type="evidence" value="ECO:0007669"/>
    <property type="project" value="TreeGrafter"/>
</dbReference>
<comment type="catalytic activity">
    <reaction evidence="10">
        <text>L-seryl-[protein] + ATP = O-phospho-L-seryl-[protein] + ADP + H(+)</text>
        <dbReference type="Rhea" id="RHEA:17989"/>
        <dbReference type="Rhea" id="RHEA-COMP:9863"/>
        <dbReference type="Rhea" id="RHEA-COMP:11604"/>
        <dbReference type="ChEBI" id="CHEBI:15378"/>
        <dbReference type="ChEBI" id="CHEBI:29999"/>
        <dbReference type="ChEBI" id="CHEBI:30616"/>
        <dbReference type="ChEBI" id="CHEBI:83421"/>
        <dbReference type="ChEBI" id="CHEBI:456216"/>
        <dbReference type="EC" id="2.7.11.1"/>
    </reaction>
</comment>
<feature type="compositionally biased region" description="Low complexity" evidence="11">
    <location>
        <begin position="193"/>
        <end position="204"/>
    </location>
</feature>
<evidence type="ECO:0000256" key="6">
    <source>
        <dbReference type="ARBA" id="ARBA00022777"/>
    </source>
</evidence>
<feature type="compositionally biased region" description="Basic and acidic residues" evidence="11">
    <location>
        <begin position="853"/>
        <end position="863"/>
    </location>
</feature>
<evidence type="ECO:0000256" key="2">
    <source>
        <dbReference type="ARBA" id="ARBA00012513"/>
    </source>
</evidence>
<dbReference type="GO" id="GO:0005524">
    <property type="term" value="F:ATP binding"/>
    <property type="evidence" value="ECO:0007669"/>
    <property type="project" value="InterPro"/>
</dbReference>
<feature type="region of interest" description="Disordered" evidence="11">
    <location>
        <begin position="1428"/>
        <end position="1514"/>
    </location>
</feature>
<dbReference type="SMART" id="SM00409">
    <property type="entry name" value="IG"/>
    <property type="match status" value="2"/>
</dbReference>
<reference evidence="14" key="1">
    <citation type="journal article" date="2023" name="Science">
        <title>Genome structures resolve the early diversification of teleost fishes.</title>
        <authorList>
            <person name="Parey E."/>
            <person name="Louis A."/>
            <person name="Montfort J."/>
            <person name="Bouchez O."/>
            <person name="Roques C."/>
            <person name="Iampietro C."/>
            <person name="Lluch J."/>
            <person name="Castinel A."/>
            <person name="Donnadieu C."/>
            <person name="Desvignes T."/>
            <person name="Floi Bucao C."/>
            <person name="Jouanno E."/>
            <person name="Wen M."/>
            <person name="Mejri S."/>
            <person name="Dirks R."/>
            <person name="Jansen H."/>
            <person name="Henkel C."/>
            <person name="Chen W.J."/>
            <person name="Zahm M."/>
            <person name="Cabau C."/>
            <person name="Klopp C."/>
            <person name="Thompson A.W."/>
            <person name="Robinson-Rechavi M."/>
            <person name="Braasch I."/>
            <person name="Lecointre G."/>
            <person name="Bobe J."/>
            <person name="Postlethwait J.H."/>
            <person name="Berthelot C."/>
            <person name="Roest Crollius H."/>
            <person name="Guiguen Y."/>
        </authorList>
    </citation>
    <scope>NUCLEOTIDE SEQUENCE</scope>
    <source>
        <strain evidence="14">NC1722</strain>
    </source>
</reference>
<dbReference type="InterPro" id="IPR004166">
    <property type="entry name" value="a-kinase_dom"/>
</dbReference>
<dbReference type="InterPro" id="IPR013098">
    <property type="entry name" value="Ig_I-set"/>
</dbReference>
<feature type="compositionally biased region" description="Basic and acidic residues" evidence="11">
    <location>
        <begin position="536"/>
        <end position="547"/>
    </location>
</feature>
<dbReference type="Gene3D" id="3.20.200.10">
    <property type="entry name" value="MHCK/EF2 kinase"/>
    <property type="match status" value="1"/>
</dbReference>
<dbReference type="InterPro" id="IPR036179">
    <property type="entry name" value="Ig-like_dom_sf"/>
</dbReference>
<keyword evidence="5" id="KW-0677">Repeat</keyword>
<feature type="region of interest" description="Disordered" evidence="11">
    <location>
        <begin position="668"/>
        <end position="865"/>
    </location>
</feature>
<dbReference type="SMART" id="SM00408">
    <property type="entry name" value="IGc2"/>
    <property type="match status" value="2"/>
</dbReference>
<dbReference type="SMART" id="SM00811">
    <property type="entry name" value="Alpha_kinase"/>
    <property type="match status" value="1"/>
</dbReference>
<dbReference type="FunFam" id="3.20.200.10:FF:000003">
    <property type="entry name" value="alpha-protein kinase 3"/>
    <property type="match status" value="1"/>
</dbReference>
<feature type="compositionally biased region" description="Basic and acidic residues" evidence="11">
    <location>
        <begin position="685"/>
        <end position="701"/>
    </location>
</feature>
<dbReference type="PROSITE" id="PS51158">
    <property type="entry name" value="ALPHA_KINASE"/>
    <property type="match status" value="1"/>
</dbReference>
<keyword evidence="3" id="KW-0723">Serine/threonine-protein kinase</keyword>
<evidence type="ECO:0000256" key="7">
    <source>
        <dbReference type="ARBA" id="ARBA00023157"/>
    </source>
</evidence>
<keyword evidence="15" id="KW-1185">Reference proteome</keyword>
<evidence type="ECO:0000313" key="15">
    <source>
        <dbReference type="Proteomes" id="UP001221898"/>
    </source>
</evidence>
<feature type="compositionally biased region" description="Polar residues" evidence="11">
    <location>
        <begin position="770"/>
        <end position="780"/>
    </location>
</feature>
<evidence type="ECO:0000256" key="3">
    <source>
        <dbReference type="ARBA" id="ARBA00022527"/>
    </source>
</evidence>
<dbReference type="Pfam" id="PF02816">
    <property type="entry name" value="Alpha_kinase"/>
    <property type="match status" value="1"/>
</dbReference>
<accession>A0AAD7WCD9</accession>
<dbReference type="EMBL" id="JAINUG010000155">
    <property type="protein sequence ID" value="KAJ8391573.1"/>
    <property type="molecule type" value="Genomic_DNA"/>
</dbReference>
<feature type="compositionally biased region" description="Acidic residues" evidence="11">
    <location>
        <begin position="379"/>
        <end position="401"/>
    </location>
</feature>
<comment type="caution">
    <text evidence="14">The sequence shown here is derived from an EMBL/GenBank/DDBJ whole genome shotgun (WGS) entry which is preliminary data.</text>
</comment>
<feature type="compositionally biased region" description="Polar residues" evidence="11">
    <location>
        <begin position="1"/>
        <end position="20"/>
    </location>
</feature>
<feature type="compositionally biased region" description="Polar residues" evidence="11">
    <location>
        <begin position="425"/>
        <end position="439"/>
    </location>
</feature>
<feature type="compositionally biased region" description="Basic and acidic residues" evidence="11">
    <location>
        <begin position="1025"/>
        <end position="1056"/>
    </location>
</feature>
<dbReference type="PANTHER" id="PTHR47091">
    <property type="entry name" value="ALPHA-PROTEIN KINASE 2-RELATED"/>
    <property type="match status" value="1"/>
</dbReference>
<dbReference type="Pfam" id="PF07679">
    <property type="entry name" value="I-set"/>
    <property type="match status" value="2"/>
</dbReference>
<dbReference type="GO" id="GO:0004674">
    <property type="term" value="F:protein serine/threonine kinase activity"/>
    <property type="evidence" value="ECO:0007669"/>
    <property type="project" value="UniProtKB-KW"/>
</dbReference>
<dbReference type="GO" id="GO:0005634">
    <property type="term" value="C:nucleus"/>
    <property type="evidence" value="ECO:0007669"/>
    <property type="project" value="TreeGrafter"/>
</dbReference>
<feature type="compositionally biased region" description="Pro residues" evidence="11">
    <location>
        <begin position="482"/>
        <end position="491"/>
    </location>
</feature>
<feature type="compositionally biased region" description="Basic and acidic residues" evidence="11">
    <location>
        <begin position="804"/>
        <end position="821"/>
    </location>
</feature>
<feature type="compositionally biased region" description="Basic and acidic residues" evidence="11">
    <location>
        <begin position="982"/>
        <end position="997"/>
    </location>
</feature>
<feature type="compositionally biased region" description="Basic and acidic residues" evidence="11">
    <location>
        <begin position="1503"/>
        <end position="1514"/>
    </location>
</feature>
<gene>
    <name evidence="14" type="ORF">AAFF_G00087140</name>
</gene>
<feature type="region of interest" description="Disordered" evidence="11">
    <location>
        <begin position="887"/>
        <end position="1057"/>
    </location>
</feature>
<feature type="region of interest" description="Disordered" evidence="11">
    <location>
        <begin position="178"/>
        <end position="439"/>
    </location>
</feature>
<keyword evidence="8" id="KW-0393">Immunoglobulin domain</keyword>
<keyword evidence="4" id="KW-0808">Transferase</keyword>
<feature type="compositionally biased region" description="Polar residues" evidence="11">
    <location>
        <begin position="1449"/>
        <end position="1465"/>
    </location>
</feature>
<evidence type="ECO:0000256" key="8">
    <source>
        <dbReference type="ARBA" id="ARBA00023319"/>
    </source>
</evidence>
<comment type="similarity">
    <text evidence="1">Belongs to the protein kinase superfamily. Alpha-type protein kinase family. ALPK subfamily.</text>
</comment>
<dbReference type="PROSITE" id="PS50835">
    <property type="entry name" value="IG_LIKE"/>
    <property type="match status" value="2"/>
</dbReference>
<protein>
    <recommendedName>
        <fullName evidence="2">non-specific serine/threonine protein kinase</fullName>
        <ecNumber evidence="2">2.7.11.1</ecNumber>
    </recommendedName>
</protein>
<feature type="region of interest" description="Disordered" evidence="11">
    <location>
        <begin position="458"/>
        <end position="608"/>
    </location>
</feature>
<dbReference type="FunFam" id="2.60.40.10:FF:000069">
    <property type="entry name" value="Alpha-protein kinase 3"/>
    <property type="match status" value="1"/>
</dbReference>
<feature type="compositionally biased region" description="Polar residues" evidence="11">
    <location>
        <begin position="711"/>
        <end position="745"/>
    </location>
</feature>
<evidence type="ECO:0000259" key="13">
    <source>
        <dbReference type="PROSITE" id="PS51158"/>
    </source>
</evidence>
<organism evidence="14 15">
    <name type="scientific">Aldrovandia affinis</name>
    <dbReference type="NCBI Taxonomy" id="143900"/>
    <lineage>
        <taxon>Eukaryota</taxon>
        <taxon>Metazoa</taxon>
        <taxon>Chordata</taxon>
        <taxon>Craniata</taxon>
        <taxon>Vertebrata</taxon>
        <taxon>Euteleostomi</taxon>
        <taxon>Actinopterygii</taxon>
        <taxon>Neopterygii</taxon>
        <taxon>Teleostei</taxon>
        <taxon>Notacanthiformes</taxon>
        <taxon>Halosauridae</taxon>
        <taxon>Aldrovandia</taxon>
    </lineage>
</organism>
<proteinExistence type="inferred from homology"/>
<evidence type="ECO:0000256" key="4">
    <source>
        <dbReference type="ARBA" id="ARBA00022679"/>
    </source>
</evidence>
<keyword evidence="7" id="KW-1015">Disulfide bond</keyword>
<dbReference type="InterPro" id="IPR003598">
    <property type="entry name" value="Ig_sub2"/>
</dbReference>
<evidence type="ECO:0000256" key="5">
    <source>
        <dbReference type="ARBA" id="ARBA00022737"/>
    </source>
</evidence>
<feature type="region of interest" description="Disordered" evidence="11">
    <location>
        <begin position="1"/>
        <end position="38"/>
    </location>
</feature>
<dbReference type="CDD" id="cd16973">
    <property type="entry name" value="Alpha_kinase_ALPK3"/>
    <property type="match status" value="1"/>
</dbReference>
<dbReference type="InterPro" id="IPR011009">
    <property type="entry name" value="Kinase-like_dom_sf"/>
</dbReference>
<feature type="compositionally biased region" description="Basic residues" evidence="11">
    <location>
        <begin position="568"/>
        <end position="584"/>
    </location>
</feature>
<evidence type="ECO:0000256" key="9">
    <source>
        <dbReference type="ARBA" id="ARBA00047899"/>
    </source>
</evidence>
<evidence type="ECO:0000256" key="1">
    <source>
        <dbReference type="ARBA" id="ARBA00008651"/>
    </source>
</evidence>
<dbReference type="SUPFAM" id="SSF56112">
    <property type="entry name" value="Protein kinase-like (PK-like)"/>
    <property type="match status" value="1"/>
</dbReference>
<evidence type="ECO:0000256" key="11">
    <source>
        <dbReference type="SAM" id="MobiDB-lite"/>
    </source>
</evidence>
<feature type="domain" description="Alpha-type protein kinase" evidence="13">
    <location>
        <begin position="1177"/>
        <end position="1422"/>
    </location>
</feature>
<dbReference type="Proteomes" id="UP001221898">
    <property type="component" value="Unassembled WGS sequence"/>
</dbReference>
<dbReference type="InterPro" id="IPR003599">
    <property type="entry name" value="Ig_sub"/>
</dbReference>
<sequence>MSSRRPMTRSFSGNGRSGSLNEEEAPPPSNRPDSRNYLMNVRPENRSTLCTVMAQLTEETQPSFETTVKSKAVSKDSNVKFSCEVSGYPVPELTWYKDDMEMDRYCGLPKYEIFRNGKVHTLHIYNCTEEDAAIYQASARNNKGIVSCSGVLEVGTMNEYKIHQRFFAKLKQKADAKRRELEENRRRGRGKENVQQAVTVAATVPGQLLPVSPEHPQRKRRSPGEPGPRPSSAAARDGEAEAKTRAPRGPRPRPGCARGLGMGVTEPLPPAAAEMPNGFPADARVASGSDPNQEAGQENGGQDLMYIYETVEIVTTTSRRPNKEPPATKRPKISNGVGGREGGGSPSEKGPEDKSDGCDEGGMSLAQYLAESMKSQAFDDNEENSTEDVLDVEVMEVDEVDVTASPAIERAAQTVQPPGEVRAEAQSNVSKKQEAPNGQGSLSAVFFSLRDMFFGSKNSSAKEADEDAPKHSRVTAAEKEPPPAPPQPRPSPKAHWWESDAKKDLKARVGETVRMEVEEQPPSGGADPVGAPRSASRREVRREVREMPRRRRKARVRTAAPGEIQFPRARRAPPRRSRGRRRGSRLVCCTSRAGPTSGRGEGPPHRPHVRLLHHRRRRFLRCAARVNRPAGFGIRAVAEDRVQTEKNRAPVGQDLVVAPREPDAQAGAVFTSAGGQVTTDAGETDTLHDRGQTAPAEPERRARPHSRGSGEISTETKADPQNSGLENTGCQESISGHNVSPTVNSDPLEAKPVKEEEDEHVKENAVESGDVNSQISQANASVFVEESVDLEGKGSPLSAAQETEAERTLETKEEGEKEVADRPTIQPVAVELNPPEVPQQDEAVADNPPESNNHPKDDVKEIELILPLAHGANNDVDLEEKCVSPTLGGKEEISIPPPVSQKVIDAKEPGSRADGGSCHSGGRHPVGEKRAEEGTGGDTPPAVPSCESSPRLRRRDSLTLIPSATPQELASGARRKIFLSKSKGEGGEGTEKEEASKRRTLSQEQEAPPPRPRRDALPSSARKKATLEVPKRHEEAVEETDTAKTDTKPQEKETLDPFKAPQVIRKIRGEPFSDALGHLKLWCQFFNVLSDSTIKWYRDEVEIAEVKRSAGDESQVALAIVQTSSRDCGVYACSIKNEYGMDTTDFLLSADILSDFLLRGDLEVGEEIEMTPMLFTKGLADPGYWGDKFFGRIMTEEVHIGEGCAHKACKVKVIYGLEPVFDSGSSCIIKVRNPIPYGTKDEKDLVERNLAITKQASAEFPTTAPHDGNECKIQNTAREYCKVFAAEARVIENFGPALEMLPRYLMYRPANTVPYATVEVDLQGMFLKYCLTDATGRMIMRSSSEVEQKCCTFQHWIHQWTNGNLLVTQLEGVGTRVTNVGIVTKSKGYQGLSDSGSPKVFEQFVSQHQCNYYCGLLGLRPLKPVDAQPQPAKIKGSRSPLLNRKAGPGTSSPQLQRKGLNSPQGSRKAASSPKVARKSPESGTTANPRPNPTPRRLPKQSGRGRERNPQSKSS</sequence>
<comment type="catalytic activity">
    <reaction evidence="9">
        <text>L-threonyl-[protein] + ATP = O-phospho-L-threonyl-[protein] + ADP + H(+)</text>
        <dbReference type="Rhea" id="RHEA:46608"/>
        <dbReference type="Rhea" id="RHEA-COMP:11060"/>
        <dbReference type="Rhea" id="RHEA-COMP:11605"/>
        <dbReference type="ChEBI" id="CHEBI:15378"/>
        <dbReference type="ChEBI" id="CHEBI:30013"/>
        <dbReference type="ChEBI" id="CHEBI:30616"/>
        <dbReference type="ChEBI" id="CHEBI:61977"/>
        <dbReference type="ChEBI" id="CHEBI:456216"/>
        <dbReference type="EC" id="2.7.11.1"/>
    </reaction>
</comment>
<feature type="compositionally biased region" description="Gly residues" evidence="11">
    <location>
        <begin position="336"/>
        <end position="345"/>
    </location>
</feature>
<keyword evidence="6" id="KW-0418">Kinase</keyword>
<evidence type="ECO:0000256" key="10">
    <source>
        <dbReference type="ARBA" id="ARBA00048679"/>
    </source>
</evidence>
<feature type="domain" description="Ig-like" evidence="12">
    <location>
        <begin position="62"/>
        <end position="153"/>
    </location>
</feature>
<dbReference type="InterPro" id="IPR007110">
    <property type="entry name" value="Ig-like_dom"/>
</dbReference>
<dbReference type="EC" id="2.7.11.1" evidence="2"/>
<feature type="compositionally biased region" description="Basic and acidic residues" evidence="11">
    <location>
        <begin position="748"/>
        <end position="765"/>
    </location>
</feature>
<feature type="compositionally biased region" description="Basic and acidic residues" evidence="11">
    <location>
        <begin position="495"/>
        <end position="517"/>
    </location>
</feature>
<name>A0AAD7WCD9_9TELE</name>
<dbReference type="InterPro" id="IPR013783">
    <property type="entry name" value="Ig-like_fold"/>
</dbReference>
<feature type="compositionally biased region" description="Basic and acidic residues" evidence="11">
    <location>
        <begin position="460"/>
        <end position="481"/>
    </location>
</feature>
<dbReference type="SUPFAM" id="SSF48726">
    <property type="entry name" value="Immunoglobulin"/>
    <property type="match status" value="2"/>
</dbReference>